<keyword evidence="6" id="KW-0175">Coiled coil</keyword>
<keyword evidence="8" id="KW-0969">Cilium</keyword>
<dbReference type="RefSeq" id="WP_265673049.1">
    <property type="nucleotide sequence ID" value="NZ_JAKRRY010000001.1"/>
</dbReference>
<dbReference type="Pfam" id="PF00669">
    <property type="entry name" value="Flagellin_N"/>
    <property type="match status" value="1"/>
</dbReference>
<accession>A0A9X3CJJ6</accession>
<dbReference type="InterPro" id="IPR001492">
    <property type="entry name" value="Flagellin"/>
</dbReference>
<evidence type="ECO:0000256" key="6">
    <source>
        <dbReference type="SAM" id="Coils"/>
    </source>
</evidence>
<dbReference type="AlphaFoldDB" id="A0A9X3CJJ6"/>
<dbReference type="GO" id="GO:0005198">
    <property type="term" value="F:structural molecule activity"/>
    <property type="evidence" value="ECO:0007669"/>
    <property type="project" value="InterPro"/>
</dbReference>
<dbReference type="SUPFAM" id="SSF64518">
    <property type="entry name" value="Phase 1 flagellin"/>
    <property type="match status" value="1"/>
</dbReference>
<feature type="domain" description="Flagellin N-terminal" evidence="7">
    <location>
        <begin position="11"/>
        <end position="139"/>
    </location>
</feature>
<reference evidence="8" key="1">
    <citation type="submission" date="2022-02" db="EMBL/GenBank/DDBJ databases">
        <title>Vibrio sp. nov, a new bacterium isolated from seawater.</title>
        <authorList>
            <person name="Yuan Y."/>
        </authorList>
    </citation>
    <scope>NUCLEOTIDE SEQUENCE</scope>
    <source>
        <strain evidence="8">ZSDZ65</strain>
    </source>
</reference>
<evidence type="ECO:0000256" key="3">
    <source>
        <dbReference type="ARBA" id="ARBA00005709"/>
    </source>
</evidence>
<evidence type="ECO:0000259" key="7">
    <source>
        <dbReference type="Pfam" id="PF00669"/>
    </source>
</evidence>
<name>A0A9X3CJJ6_9VIBR</name>
<comment type="similarity">
    <text evidence="3">Belongs to the bacterial flagellin family.</text>
</comment>
<sequence>MMRVTDSQFNAVMQRSLMDNNIRLNKVFEQMSTGKKLNHLSDDPIASVRLEGLKKTMSDNQQYQRNIDNVQSQLTRYETNVDTLEELSQQVNELLLQGINGTLDQHSRAGIVLELKSLKSEMLTTLNQSNDGSFLFSGTDISNPSIDILPPYTMNTNGDYRETKVGDDQYVANNITVSDVIGSSAIFTDLDNAIAELEVPSATFIPTMKSAIDSNQSLHQNVLLTLTDIGSQYNSLDRLKETSIDMVFFAETVKTELEALDYAQASVELNQSMIALEATQKTFIQIAGISLFDLI</sequence>
<dbReference type="Gene3D" id="1.20.1330.10">
    <property type="entry name" value="f41 fragment of flagellin, N-terminal domain"/>
    <property type="match status" value="1"/>
</dbReference>
<comment type="caution">
    <text evidence="8">The sequence shown here is derived from an EMBL/GenBank/DDBJ whole genome shotgun (WGS) entry which is preliminary data.</text>
</comment>
<dbReference type="InterPro" id="IPR013384">
    <property type="entry name" value="Flagell_FlgL"/>
</dbReference>
<gene>
    <name evidence="8" type="primary">flgL</name>
    <name evidence="8" type="ORF">MD535_01085</name>
</gene>
<keyword evidence="5" id="KW-0975">Bacterial flagellum</keyword>
<evidence type="ECO:0000313" key="9">
    <source>
        <dbReference type="Proteomes" id="UP001155587"/>
    </source>
</evidence>
<organism evidence="8 9">
    <name type="scientific">Vibrio qingdaonensis</name>
    <dbReference type="NCBI Taxonomy" id="2829491"/>
    <lineage>
        <taxon>Bacteria</taxon>
        <taxon>Pseudomonadati</taxon>
        <taxon>Pseudomonadota</taxon>
        <taxon>Gammaproteobacteria</taxon>
        <taxon>Vibrionales</taxon>
        <taxon>Vibrionaceae</taxon>
        <taxon>Vibrio</taxon>
    </lineage>
</organism>
<dbReference type="NCBIfam" id="TIGR02550">
    <property type="entry name" value="flagell_flgL"/>
    <property type="match status" value="1"/>
</dbReference>
<protein>
    <submittedName>
        <fullName evidence="8">Flagellar hook-associated protein FlgL</fullName>
    </submittedName>
</protein>
<dbReference type="GO" id="GO:0009424">
    <property type="term" value="C:bacterial-type flagellum hook"/>
    <property type="evidence" value="ECO:0007669"/>
    <property type="project" value="InterPro"/>
</dbReference>
<feature type="coiled-coil region" evidence="6">
    <location>
        <begin position="53"/>
        <end position="94"/>
    </location>
</feature>
<keyword evidence="4" id="KW-0964">Secreted</keyword>
<evidence type="ECO:0000313" key="8">
    <source>
        <dbReference type="EMBL" id="MCW8344623.1"/>
    </source>
</evidence>
<keyword evidence="8" id="KW-0966">Cell projection</keyword>
<dbReference type="GO" id="GO:0005576">
    <property type="term" value="C:extracellular region"/>
    <property type="evidence" value="ECO:0007669"/>
    <property type="project" value="UniProtKB-SubCell"/>
</dbReference>
<keyword evidence="9" id="KW-1185">Reference proteome</keyword>
<dbReference type="PANTHER" id="PTHR42792">
    <property type="entry name" value="FLAGELLIN"/>
    <property type="match status" value="1"/>
</dbReference>
<evidence type="ECO:0000256" key="4">
    <source>
        <dbReference type="ARBA" id="ARBA00022525"/>
    </source>
</evidence>
<evidence type="ECO:0000256" key="2">
    <source>
        <dbReference type="ARBA" id="ARBA00004613"/>
    </source>
</evidence>
<proteinExistence type="inferred from homology"/>
<evidence type="ECO:0000256" key="5">
    <source>
        <dbReference type="ARBA" id="ARBA00023143"/>
    </source>
</evidence>
<keyword evidence="8" id="KW-0282">Flagellum</keyword>
<dbReference type="EMBL" id="JAKRRY010000001">
    <property type="protein sequence ID" value="MCW8344623.1"/>
    <property type="molecule type" value="Genomic_DNA"/>
</dbReference>
<comment type="subcellular location">
    <subcellularLocation>
        <location evidence="1">Bacterial flagellum</location>
    </subcellularLocation>
    <subcellularLocation>
        <location evidence="2">Secreted</location>
    </subcellularLocation>
</comment>
<dbReference type="GO" id="GO:0071973">
    <property type="term" value="P:bacterial-type flagellum-dependent cell motility"/>
    <property type="evidence" value="ECO:0007669"/>
    <property type="project" value="InterPro"/>
</dbReference>
<dbReference type="InterPro" id="IPR001029">
    <property type="entry name" value="Flagellin_N"/>
</dbReference>
<dbReference type="Proteomes" id="UP001155587">
    <property type="component" value="Unassembled WGS sequence"/>
</dbReference>
<evidence type="ECO:0000256" key="1">
    <source>
        <dbReference type="ARBA" id="ARBA00004365"/>
    </source>
</evidence>
<dbReference type="PANTHER" id="PTHR42792:SF1">
    <property type="entry name" value="FLAGELLAR HOOK-ASSOCIATED PROTEIN 3"/>
    <property type="match status" value="1"/>
</dbReference>